<evidence type="ECO:0000256" key="1">
    <source>
        <dbReference type="ARBA" id="ARBA00022574"/>
    </source>
</evidence>
<dbReference type="PROSITE" id="PS50082">
    <property type="entry name" value="WD_REPEATS_2"/>
    <property type="match status" value="1"/>
</dbReference>
<feature type="region of interest" description="Disordered" evidence="4">
    <location>
        <begin position="838"/>
        <end position="881"/>
    </location>
</feature>
<dbReference type="GO" id="GO:0071013">
    <property type="term" value="C:catalytic step 2 spliceosome"/>
    <property type="evidence" value="ECO:0007669"/>
    <property type="project" value="TreeGrafter"/>
</dbReference>
<dbReference type="Proteomes" id="UP000807353">
    <property type="component" value="Unassembled WGS sequence"/>
</dbReference>
<feature type="compositionally biased region" description="Polar residues" evidence="4">
    <location>
        <begin position="573"/>
        <end position="589"/>
    </location>
</feature>
<gene>
    <name evidence="5" type="ORF">BDZ94DRAFT_1251452</name>
</gene>
<dbReference type="EMBL" id="MU150242">
    <property type="protein sequence ID" value="KAF9466230.1"/>
    <property type="molecule type" value="Genomic_DNA"/>
</dbReference>
<dbReference type="InterPro" id="IPR001680">
    <property type="entry name" value="WD40_rpt"/>
</dbReference>
<feature type="repeat" description="WD" evidence="3">
    <location>
        <begin position="914"/>
        <end position="939"/>
    </location>
</feature>
<dbReference type="InterPro" id="IPR052234">
    <property type="entry name" value="U5_snRNP_Component"/>
</dbReference>
<dbReference type="Pfam" id="PF00400">
    <property type="entry name" value="WD40"/>
    <property type="match status" value="1"/>
</dbReference>
<sequence length="1229" mass="132744">MDDSSTIDGDVPILGSSVASVLGIKGSLRFRLHGSTQKAHVVLRRVTISEESSDDGEGGNVVRFSLFAQKRIEVKPGKEILLTVASEDSLFKDRPVVLEGNLTGEEELSSAEDDTQVAEEEEVDIYIPPPAPVIPPKMRRGWTKKAEEVSPVTQRTYSSIAVQAEPVYISASVLAQPAYALASVQAHTNRVSSSVQVDHPSLRSQVSTAAQTVDVKSLEPQTSNKLTNLPAWVPTKENDRVERSLSPMELDSPPYSPTEFSAIMPIETPEPLPPLDIGLSQVRSPTGSSMGAEDMQLSPIETPAPLSPGEPLFFRFGSYNSGRDVDNQRKEIKGVSHISLDQPILDLSMISRSMVSESSSTNLNAPRKPTVSNPFVSAGFMTEFVGLTNGRPSAPTAPGITSTPVSVEKGIKAEPASPSRSILDFKSNTTEYSSLGTGSEVFAKLKVPTLAHLSAPSGTPQPAPSTSAVSQPLAAIWSQKPKAMSVKLPSTSQNAIASSSKVSIDKFPLYSPNPPTTKIPNGPRSLASLSNRAREKSPVIPSPSLGGRIQPHIVTNSNFPPPDPKALAYIPSGPSSNPLNIRPSGNPSGHGTFPHELGHAAPKPPQPSNKKRVIVGTGWPFVKSSGPSTISTPVPASGPPQPTAAPPPPPPSGPRSLNLSNIISYSSPSPPPPIMPVMSSTNKWRRVASDNLTGIVVDMPGHSEWRCGSTREDCKRLSLAEESPQTPSVTSIVHSPHTVSLKDRIGPQKSITPYSKQTSNPERLLKALNGPDPRDLRSRISDPPGIYSKILTTTEIQKYKGPSPFPSTTPPPQETPPQFFSTYDIYANVYTNGPSTPMSMSPTQTLTTQSFTHPLPRRPIATGGNSTPRGIKRERPPSPDLSMDFLRQRKRSFRWPTVDSNYSVLLKGEGDLGIKTITFSSDGSHFALSCADKTIRIWNNRDRVEIARLSHNSPITSLSWMYGDTGVVSLGEDGIISKWTRSGQNYWHWAKVLDAGTERLSDDDQVCMVYWRDRIAVSFPRGGVKVWIWHKGTWQAQRAILRQNVSAIRFVDDGAALLGGTRDGVLWYCEVPNGTLRAYAFLKNRINSLDISPTGSHVLVGQMGGCARLVGIRQSDNKGAVEQSYSCKETEARPSGGFGATFATQGQAILFGNVEGCVLVWDRKKGAIVYGLEHEEDDLIQAVASFDELLPTKYGCLVTGTKQGLLAWWSQPVAATHTEDPNKRSRLGT</sequence>
<dbReference type="SUPFAM" id="SSF50978">
    <property type="entry name" value="WD40 repeat-like"/>
    <property type="match status" value="1"/>
</dbReference>
<dbReference type="Gene3D" id="2.130.10.10">
    <property type="entry name" value="YVTN repeat-like/Quinoprotein amine dehydrogenase"/>
    <property type="match status" value="2"/>
</dbReference>
<reference evidence="5" key="1">
    <citation type="submission" date="2020-11" db="EMBL/GenBank/DDBJ databases">
        <authorList>
            <consortium name="DOE Joint Genome Institute"/>
            <person name="Ahrendt S."/>
            <person name="Riley R."/>
            <person name="Andreopoulos W."/>
            <person name="Labutti K."/>
            <person name="Pangilinan J."/>
            <person name="Ruiz-Duenas F.J."/>
            <person name="Barrasa J.M."/>
            <person name="Sanchez-Garcia M."/>
            <person name="Camarero S."/>
            <person name="Miyauchi S."/>
            <person name="Serrano A."/>
            <person name="Linde D."/>
            <person name="Babiker R."/>
            <person name="Drula E."/>
            <person name="Ayuso-Fernandez I."/>
            <person name="Pacheco R."/>
            <person name="Padilla G."/>
            <person name="Ferreira P."/>
            <person name="Barriuso J."/>
            <person name="Kellner H."/>
            <person name="Castanera R."/>
            <person name="Alfaro M."/>
            <person name="Ramirez L."/>
            <person name="Pisabarro A.G."/>
            <person name="Kuo A."/>
            <person name="Tritt A."/>
            <person name="Lipzen A."/>
            <person name="He G."/>
            <person name="Yan M."/>
            <person name="Ng V."/>
            <person name="Cullen D."/>
            <person name="Martin F."/>
            <person name="Rosso M.-N."/>
            <person name="Henrissat B."/>
            <person name="Hibbett D."/>
            <person name="Martinez A.T."/>
            <person name="Grigoriev I.V."/>
        </authorList>
    </citation>
    <scope>NUCLEOTIDE SEQUENCE</scope>
    <source>
        <strain evidence="5">CBS 247.69</strain>
    </source>
</reference>
<comment type="caution">
    <text evidence="5">The sequence shown here is derived from an EMBL/GenBank/DDBJ whole genome shotgun (WGS) entry which is preliminary data.</text>
</comment>
<evidence type="ECO:0000256" key="2">
    <source>
        <dbReference type="ARBA" id="ARBA00022737"/>
    </source>
</evidence>
<keyword evidence="6" id="KW-1185">Reference proteome</keyword>
<feature type="region of interest" description="Disordered" evidence="4">
    <location>
        <begin position="512"/>
        <end position="673"/>
    </location>
</feature>
<dbReference type="OrthoDB" id="3236053at2759"/>
<dbReference type="SMART" id="SM00320">
    <property type="entry name" value="WD40"/>
    <property type="match status" value="3"/>
</dbReference>
<evidence type="ECO:0008006" key="7">
    <source>
        <dbReference type="Google" id="ProtNLM"/>
    </source>
</evidence>
<evidence type="ECO:0000313" key="5">
    <source>
        <dbReference type="EMBL" id="KAF9466230.1"/>
    </source>
</evidence>
<proteinExistence type="predicted"/>
<feature type="compositionally biased region" description="Polar residues" evidence="4">
    <location>
        <begin position="838"/>
        <end position="852"/>
    </location>
</feature>
<dbReference type="PANTHER" id="PTHR44006">
    <property type="entry name" value="U5 SMALL NUCLEAR RIBONUCLEOPROTEIN 40 KDA PROTEIN"/>
    <property type="match status" value="1"/>
</dbReference>
<evidence type="ECO:0000256" key="3">
    <source>
        <dbReference type="PROSITE-ProRule" id="PRU00221"/>
    </source>
</evidence>
<feature type="compositionally biased region" description="Pro residues" evidence="4">
    <location>
        <begin position="636"/>
        <end position="653"/>
    </location>
</feature>
<evidence type="ECO:0000256" key="4">
    <source>
        <dbReference type="SAM" id="MobiDB-lite"/>
    </source>
</evidence>
<dbReference type="InterPro" id="IPR036322">
    <property type="entry name" value="WD40_repeat_dom_sf"/>
</dbReference>
<keyword evidence="1 3" id="KW-0853">WD repeat</keyword>
<dbReference type="PANTHER" id="PTHR44006:SF1">
    <property type="entry name" value="U5 SMALL NUCLEAR RIBONUCLEOPROTEIN 40 KDA PROTEIN"/>
    <property type="match status" value="1"/>
</dbReference>
<dbReference type="GO" id="GO:0003723">
    <property type="term" value="F:RNA binding"/>
    <property type="evidence" value="ECO:0007669"/>
    <property type="project" value="TreeGrafter"/>
</dbReference>
<feature type="compositionally biased region" description="Low complexity" evidence="4">
    <location>
        <begin position="654"/>
        <end position="667"/>
    </location>
</feature>
<evidence type="ECO:0000313" key="6">
    <source>
        <dbReference type="Proteomes" id="UP000807353"/>
    </source>
</evidence>
<accession>A0A9P5YCM4</accession>
<feature type="region of interest" description="Disordered" evidence="4">
    <location>
        <begin position="764"/>
        <end position="786"/>
    </location>
</feature>
<keyword evidence="2" id="KW-0677">Repeat</keyword>
<name>A0A9P5YCM4_9AGAR</name>
<organism evidence="5 6">
    <name type="scientific">Collybia nuda</name>
    <dbReference type="NCBI Taxonomy" id="64659"/>
    <lineage>
        <taxon>Eukaryota</taxon>
        <taxon>Fungi</taxon>
        <taxon>Dikarya</taxon>
        <taxon>Basidiomycota</taxon>
        <taxon>Agaricomycotina</taxon>
        <taxon>Agaricomycetes</taxon>
        <taxon>Agaricomycetidae</taxon>
        <taxon>Agaricales</taxon>
        <taxon>Tricholomatineae</taxon>
        <taxon>Clitocybaceae</taxon>
        <taxon>Collybia</taxon>
    </lineage>
</organism>
<dbReference type="AlphaFoldDB" id="A0A9P5YCM4"/>
<dbReference type="InterPro" id="IPR015943">
    <property type="entry name" value="WD40/YVTN_repeat-like_dom_sf"/>
</dbReference>
<protein>
    <recommendedName>
        <fullName evidence="7">WD40 repeat-like protein</fullName>
    </recommendedName>
</protein>
<feature type="compositionally biased region" description="Polar residues" evidence="4">
    <location>
        <begin position="625"/>
        <end position="634"/>
    </location>
</feature>